<evidence type="ECO:0000313" key="3">
    <source>
        <dbReference type="Proteomes" id="UP000266723"/>
    </source>
</evidence>
<dbReference type="Proteomes" id="UP000266723">
    <property type="component" value="Unassembled WGS sequence"/>
</dbReference>
<evidence type="ECO:0000256" key="1">
    <source>
        <dbReference type="SAM" id="Phobius"/>
    </source>
</evidence>
<name>A0ABQ7CSH9_BRACR</name>
<proteinExistence type="predicted"/>
<dbReference type="EMBL" id="QGKV02000759">
    <property type="protein sequence ID" value="KAF3562344.1"/>
    <property type="molecule type" value="Genomic_DNA"/>
</dbReference>
<comment type="caution">
    <text evidence="2">The sequence shown here is derived from an EMBL/GenBank/DDBJ whole genome shotgun (WGS) entry which is preliminary data.</text>
</comment>
<feature type="transmembrane region" description="Helical" evidence="1">
    <location>
        <begin position="49"/>
        <end position="72"/>
    </location>
</feature>
<sequence length="93" mass="10109">MKALTVANSLRFGEALLSKPATLEMPAIFAERRGRPGLLQSSGAERSSWTFAVINLFNGPSLILDLAFNVLLWSISNNNKKQACKDVSSNLEA</sequence>
<accession>A0ABQ7CSH9</accession>
<evidence type="ECO:0000313" key="2">
    <source>
        <dbReference type="EMBL" id="KAF3562344.1"/>
    </source>
</evidence>
<keyword evidence="1" id="KW-0472">Membrane</keyword>
<keyword evidence="3" id="KW-1185">Reference proteome</keyword>
<organism evidence="2 3">
    <name type="scientific">Brassica cretica</name>
    <name type="common">Mustard</name>
    <dbReference type="NCBI Taxonomy" id="69181"/>
    <lineage>
        <taxon>Eukaryota</taxon>
        <taxon>Viridiplantae</taxon>
        <taxon>Streptophyta</taxon>
        <taxon>Embryophyta</taxon>
        <taxon>Tracheophyta</taxon>
        <taxon>Spermatophyta</taxon>
        <taxon>Magnoliopsida</taxon>
        <taxon>eudicotyledons</taxon>
        <taxon>Gunneridae</taxon>
        <taxon>Pentapetalae</taxon>
        <taxon>rosids</taxon>
        <taxon>malvids</taxon>
        <taxon>Brassicales</taxon>
        <taxon>Brassicaceae</taxon>
        <taxon>Brassiceae</taxon>
        <taxon>Brassica</taxon>
    </lineage>
</organism>
<gene>
    <name evidence="2" type="ORF">DY000_02015247</name>
</gene>
<keyword evidence="1" id="KW-0812">Transmembrane</keyword>
<keyword evidence="1" id="KW-1133">Transmembrane helix</keyword>
<reference evidence="2 3" key="1">
    <citation type="journal article" date="2020" name="BMC Genomics">
        <title>Intraspecific diversification of the crop wild relative Brassica cretica Lam. using demographic model selection.</title>
        <authorList>
            <person name="Kioukis A."/>
            <person name="Michalopoulou V.A."/>
            <person name="Briers L."/>
            <person name="Pirintsos S."/>
            <person name="Studholme D.J."/>
            <person name="Pavlidis P."/>
            <person name="Sarris P.F."/>
        </authorList>
    </citation>
    <scope>NUCLEOTIDE SEQUENCE [LARGE SCALE GENOMIC DNA]</scope>
    <source>
        <strain evidence="3">cv. PFS-1207/04</strain>
    </source>
</reference>
<protein>
    <submittedName>
        <fullName evidence="2">Uncharacterized protein</fullName>
    </submittedName>
</protein>